<evidence type="ECO:0008006" key="4">
    <source>
        <dbReference type="Google" id="ProtNLM"/>
    </source>
</evidence>
<comment type="caution">
    <text evidence="2">The sequence shown here is derived from an EMBL/GenBank/DDBJ whole genome shotgun (WGS) entry which is preliminary data.</text>
</comment>
<keyword evidence="1" id="KW-1133">Transmembrane helix</keyword>
<dbReference type="STRING" id="1177154.Y5S_03221"/>
<keyword evidence="1" id="KW-0812">Transmembrane</keyword>
<dbReference type="PATRIC" id="fig|1177154.3.peg.3264"/>
<dbReference type="eggNOG" id="COG3671">
    <property type="taxonomic scope" value="Bacteria"/>
</dbReference>
<reference evidence="2 3" key="1">
    <citation type="submission" date="2012-09" db="EMBL/GenBank/DDBJ databases">
        <title>Genome Sequence of alkane-degrading Bacterium Alcanivorax sp. 19-m-6.</title>
        <authorList>
            <person name="Lai Q."/>
            <person name="Shao Z."/>
        </authorList>
    </citation>
    <scope>NUCLEOTIDE SEQUENCE [LARGE SCALE GENOMIC DNA]</scope>
    <source>
        <strain evidence="2 3">19-m-6</strain>
    </source>
</reference>
<gene>
    <name evidence="2" type="ORF">Y5S_03221</name>
</gene>
<evidence type="ECO:0000313" key="3">
    <source>
        <dbReference type="Proteomes" id="UP000029444"/>
    </source>
</evidence>
<sequence>MNGDSRANMARAVYVLYLVGLITGGITAIAGVIIAHLYAGEAPAPLREHFRFQYRTFWIGLLYSIIAGITTLAFIGGLLMVLITLWWIVRCARGLSTLNRDIAPRNVDGWGF</sequence>
<keyword evidence="1" id="KW-0472">Membrane</keyword>
<dbReference type="OrthoDB" id="5405464at2"/>
<protein>
    <recommendedName>
        <fullName evidence="4">Transmembrane protein</fullName>
    </recommendedName>
</protein>
<dbReference type="RefSeq" id="WP_035234509.1">
    <property type="nucleotide sequence ID" value="NZ_ARXV01000016.1"/>
</dbReference>
<accession>A0A095UM77</accession>
<organism evidence="2 3">
    <name type="scientific">Alcanivorax nanhaiticus</name>
    <dbReference type="NCBI Taxonomy" id="1177154"/>
    <lineage>
        <taxon>Bacteria</taxon>
        <taxon>Pseudomonadati</taxon>
        <taxon>Pseudomonadota</taxon>
        <taxon>Gammaproteobacteria</taxon>
        <taxon>Oceanospirillales</taxon>
        <taxon>Alcanivoracaceae</taxon>
        <taxon>Alcanivorax</taxon>
    </lineage>
</organism>
<evidence type="ECO:0000256" key="1">
    <source>
        <dbReference type="SAM" id="Phobius"/>
    </source>
</evidence>
<proteinExistence type="predicted"/>
<dbReference type="Proteomes" id="UP000029444">
    <property type="component" value="Unassembled WGS sequence"/>
</dbReference>
<feature type="transmembrane region" description="Helical" evidence="1">
    <location>
        <begin position="12"/>
        <end position="38"/>
    </location>
</feature>
<keyword evidence="3" id="KW-1185">Reference proteome</keyword>
<dbReference type="AlphaFoldDB" id="A0A095UM77"/>
<dbReference type="EMBL" id="ARXV01000016">
    <property type="protein sequence ID" value="KGD63585.1"/>
    <property type="molecule type" value="Genomic_DNA"/>
</dbReference>
<evidence type="ECO:0000313" key="2">
    <source>
        <dbReference type="EMBL" id="KGD63585.1"/>
    </source>
</evidence>
<name>A0A095UM77_9GAMM</name>
<feature type="transmembrane region" description="Helical" evidence="1">
    <location>
        <begin position="58"/>
        <end position="89"/>
    </location>
</feature>